<feature type="compositionally biased region" description="Low complexity" evidence="1">
    <location>
        <begin position="548"/>
        <end position="563"/>
    </location>
</feature>
<organism evidence="3 4">
    <name type="scientific">Chlamydomonas reinhardtii</name>
    <name type="common">Chlamydomonas smithii</name>
    <dbReference type="NCBI Taxonomy" id="3055"/>
    <lineage>
        <taxon>Eukaryota</taxon>
        <taxon>Viridiplantae</taxon>
        <taxon>Chlorophyta</taxon>
        <taxon>core chlorophytes</taxon>
        <taxon>Chlorophyceae</taxon>
        <taxon>CS clade</taxon>
        <taxon>Chlamydomonadales</taxon>
        <taxon>Chlamydomonadaceae</taxon>
        <taxon>Chlamydomonas</taxon>
    </lineage>
</organism>
<dbReference type="KEGG" id="cre:CHLRE_09g398500v5"/>
<dbReference type="PANTHER" id="PTHR36721:SF15">
    <property type="entry name" value="EN_SPM-LIKE TRANSPOSON PROTEIN"/>
    <property type="match status" value="1"/>
</dbReference>
<gene>
    <name evidence="3" type="ORF">CHLRE_09g398500v5</name>
</gene>
<feature type="region of interest" description="Disordered" evidence="1">
    <location>
        <begin position="222"/>
        <end position="255"/>
    </location>
</feature>
<keyword evidence="4" id="KW-1185">Reference proteome</keyword>
<evidence type="ECO:0000256" key="2">
    <source>
        <dbReference type="SAM" id="Phobius"/>
    </source>
</evidence>
<dbReference type="InParanoid" id="A0A2K3DCZ9"/>
<keyword evidence="2" id="KW-0812">Transmembrane</keyword>
<feature type="compositionally biased region" description="Low complexity" evidence="1">
    <location>
        <begin position="587"/>
        <end position="603"/>
    </location>
</feature>
<dbReference type="Gramene" id="PNW78414">
    <property type="protein sequence ID" value="PNW78414"/>
    <property type="gene ID" value="CHLRE_09g398500v5"/>
</dbReference>
<feature type="region of interest" description="Disordered" evidence="1">
    <location>
        <begin position="354"/>
        <end position="377"/>
    </location>
</feature>
<dbReference type="RefSeq" id="XP_001694519.2">
    <property type="nucleotide sequence ID" value="XM_001694467.2"/>
</dbReference>
<feature type="compositionally biased region" description="Pro residues" evidence="1">
    <location>
        <begin position="222"/>
        <end position="249"/>
    </location>
</feature>
<accession>A0A2K3DCZ9</accession>
<feature type="transmembrane region" description="Helical" evidence="2">
    <location>
        <begin position="277"/>
        <end position="304"/>
    </location>
</feature>
<proteinExistence type="predicted"/>
<evidence type="ECO:0000313" key="3">
    <source>
        <dbReference type="EMBL" id="PNW78414.1"/>
    </source>
</evidence>
<feature type="region of interest" description="Disordered" evidence="1">
    <location>
        <begin position="536"/>
        <end position="603"/>
    </location>
</feature>
<dbReference type="GeneID" id="5720208"/>
<evidence type="ECO:0000313" key="4">
    <source>
        <dbReference type="Proteomes" id="UP000006906"/>
    </source>
</evidence>
<protein>
    <submittedName>
        <fullName evidence="3">Uncharacterized protein</fullName>
    </submittedName>
</protein>
<reference evidence="3 4" key="1">
    <citation type="journal article" date="2007" name="Science">
        <title>The Chlamydomonas genome reveals the evolution of key animal and plant functions.</title>
        <authorList>
            <person name="Merchant S.S."/>
            <person name="Prochnik S.E."/>
            <person name="Vallon O."/>
            <person name="Harris E.H."/>
            <person name="Karpowicz S.J."/>
            <person name="Witman G.B."/>
            <person name="Terry A."/>
            <person name="Salamov A."/>
            <person name="Fritz-Laylin L.K."/>
            <person name="Marechal-Drouard L."/>
            <person name="Marshall W.F."/>
            <person name="Qu L.H."/>
            <person name="Nelson D.R."/>
            <person name="Sanderfoot A.A."/>
            <person name="Spalding M.H."/>
            <person name="Kapitonov V.V."/>
            <person name="Ren Q."/>
            <person name="Ferris P."/>
            <person name="Lindquist E."/>
            <person name="Shapiro H."/>
            <person name="Lucas S.M."/>
            <person name="Grimwood J."/>
            <person name="Schmutz J."/>
            <person name="Cardol P."/>
            <person name="Cerutti H."/>
            <person name="Chanfreau G."/>
            <person name="Chen C.L."/>
            <person name="Cognat V."/>
            <person name="Croft M.T."/>
            <person name="Dent R."/>
            <person name="Dutcher S."/>
            <person name="Fernandez E."/>
            <person name="Fukuzawa H."/>
            <person name="Gonzalez-Ballester D."/>
            <person name="Gonzalez-Halphen D."/>
            <person name="Hallmann A."/>
            <person name="Hanikenne M."/>
            <person name="Hippler M."/>
            <person name="Inwood W."/>
            <person name="Jabbari K."/>
            <person name="Kalanon M."/>
            <person name="Kuras R."/>
            <person name="Lefebvre P.A."/>
            <person name="Lemaire S.D."/>
            <person name="Lobanov A.V."/>
            <person name="Lohr M."/>
            <person name="Manuell A."/>
            <person name="Meier I."/>
            <person name="Mets L."/>
            <person name="Mittag M."/>
            <person name="Mittelmeier T."/>
            <person name="Moroney J.V."/>
            <person name="Moseley J."/>
            <person name="Napoli C."/>
            <person name="Nedelcu A.M."/>
            <person name="Niyogi K."/>
            <person name="Novoselov S.V."/>
            <person name="Paulsen I.T."/>
            <person name="Pazour G."/>
            <person name="Purton S."/>
            <person name="Ral J.P."/>
            <person name="Riano-Pachon D.M."/>
            <person name="Riekhof W."/>
            <person name="Rymarquis L."/>
            <person name="Schroda M."/>
            <person name="Stern D."/>
            <person name="Umen J."/>
            <person name="Willows R."/>
            <person name="Wilson N."/>
            <person name="Zimmer S.L."/>
            <person name="Allmer J."/>
            <person name="Balk J."/>
            <person name="Bisova K."/>
            <person name="Chen C.J."/>
            <person name="Elias M."/>
            <person name="Gendler K."/>
            <person name="Hauser C."/>
            <person name="Lamb M.R."/>
            <person name="Ledford H."/>
            <person name="Long J.C."/>
            <person name="Minagawa J."/>
            <person name="Page M.D."/>
            <person name="Pan J."/>
            <person name="Pootakham W."/>
            <person name="Roje S."/>
            <person name="Rose A."/>
            <person name="Stahlberg E."/>
            <person name="Terauchi A.M."/>
            <person name="Yang P."/>
            <person name="Ball S."/>
            <person name="Bowler C."/>
            <person name="Dieckmann C.L."/>
            <person name="Gladyshev V.N."/>
            <person name="Green P."/>
            <person name="Jorgensen R."/>
            <person name="Mayfield S."/>
            <person name="Mueller-Roeber B."/>
            <person name="Rajamani S."/>
            <person name="Sayre R.T."/>
            <person name="Brokstein P."/>
            <person name="Dubchak I."/>
            <person name="Goodstein D."/>
            <person name="Hornick L."/>
            <person name="Huang Y.W."/>
            <person name="Jhaveri J."/>
            <person name="Luo Y."/>
            <person name="Martinez D."/>
            <person name="Ngau W.C."/>
            <person name="Otillar B."/>
            <person name="Poliakov A."/>
            <person name="Porter A."/>
            <person name="Szajkowski L."/>
            <person name="Werner G."/>
            <person name="Zhou K."/>
            <person name="Grigoriev I.V."/>
            <person name="Rokhsar D.S."/>
            <person name="Grossman A.R."/>
        </authorList>
    </citation>
    <scope>NUCLEOTIDE SEQUENCE [LARGE SCALE GENOMIC DNA]</scope>
    <source>
        <strain evidence="4">CC-503</strain>
    </source>
</reference>
<dbReference type="Proteomes" id="UP000006906">
    <property type="component" value="Chromosome 9"/>
</dbReference>
<dbReference type="PaxDb" id="3055-EDP02514"/>
<dbReference type="PANTHER" id="PTHR36721">
    <property type="entry name" value="PROLINE-RICH FAMILY PROTEIN"/>
    <property type="match status" value="1"/>
</dbReference>
<keyword evidence="2" id="KW-1133">Transmembrane helix</keyword>
<dbReference type="ExpressionAtlas" id="A0A2K3DCZ9">
    <property type="expression patterns" value="differential"/>
</dbReference>
<keyword evidence="2" id="KW-0472">Membrane</keyword>
<evidence type="ECO:0000256" key="1">
    <source>
        <dbReference type="SAM" id="MobiDB-lite"/>
    </source>
</evidence>
<dbReference type="EMBL" id="CM008970">
    <property type="protein sequence ID" value="PNW78414.1"/>
    <property type="molecule type" value="Genomic_DNA"/>
</dbReference>
<dbReference type="AlphaFoldDB" id="A0A2K3DCZ9"/>
<feature type="region of interest" description="Disordered" evidence="1">
    <location>
        <begin position="315"/>
        <end position="336"/>
    </location>
</feature>
<sequence>MGQTTRQQCQCGHTNKWTLAGVAQGVALVIVLFSLAPSPSEAAWIRDGRCDYINTCNTGGNCYGRLTTYWDGCPSGQREFNRWQEEDCIWTDCTLGSSCPSGRSYSGCDCSDCLLCGGLVDRNCNNGGRSKKQCCKIRDRVQCAVSYSCTYIAEGRCGPIAPDGVDSETFTSNGYSTTTCNTANNRASCPSGETQCGCDTGGISVNGVTYGRACCCWTRRSPPPPPPSPPPPPPPSPPPPPPPAPPPYASPRSSGAILSADNVQQPRSSSGSGGGGISGGAVAGIVIAILAAVIALAAGGFFVYRRRRAAAESPPTASAAAGSAGSGHTDGAGKQQQPFHNAIAKARTAMAGLGDKLRDMPPGASPKAGQGEVGSNAPCAEKGCTDCNSGGSEAPAGAVGGTAGAAAAVAGGAVTWSSRMSGLQSRFAAMGDQFRGSMMRAAGKGGATAAGSVTAQAPGFGAQPQPITSPPAAQPLYGGQPMADMPQQQYQQQASVPGGGNPLFPQMPMQQQNVPPAAGGNPLYPQVPMQQQLAVPYGGNPLFPQPGPQQSQPQPQMVMQMMPDGTHQPVMVMPGSDGGMLMPAPVPVQGQPQQPQQPQPQQQ</sequence>
<name>A0A2K3DCZ9_CHLRE</name>